<reference evidence="3 4" key="1">
    <citation type="journal article" date="2012" name="Genome Biol.">
        <title>The genome of the polar eukaryotic microalga coccomyxa subellipsoidea reveals traits of cold adaptation.</title>
        <authorList>
            <person name="Blanc G."/>
            <person name="Agarkova I."/>
            <person name="Grimwood J."/>
            <person name="Kuo A."/>
            <person name="Brueggeman A."/>
            <person name="Dunigan D."/>
            <person name="Gurnon J."/>
            <person name="Ladunga I."/>
            <person name="Lindquist E."/>
            <person name="Lucas S."/>
            <person name="Pangilinan J."/>
            <person name="Proschold T."/>
            <person name="Salamov A."/>
            <person name="Schmutz J."/>
            <person name="Weeks D."/>
            <person name="Yamada T."/>
            <person name="Claverie J.M."/>
            <person name="Grigoriev I."/>
            <person name="Van Etten J."/>
            <person name="Lomsadze A."/>
            <person name="Borodovsky M."/>
        </authorList>
    </citation>
    <scope>NUCLEOTIDE SEQUENCE [LARGE SCALE GENOMIC DNA]</scope>
    <source>
        <strain evidence="3 4">C-169</strain>
    </source>
</reference>
<dbReference type="InterPro" id="IPR039226">
    <property type="entry name" value="Ski3/TTC37"/>
</dbReference>
<accession>I0YTQ0</accession>
<dbReference type="GO" id="GO:0055087">
    <property type="term" value="C:Ski complex"/>
    <property type="evidence" value="ECO:0007669"/>
    <property type="project" value="InterPro"/>
</dbReference>
<dbReference type="Gene3D" id="1.25.40.10">
    <property type="entry name" value="Tetratricopeptide repeat domain"/>
    <property type="match status" value="6"/>
</dbReference>
<dbReference type="InterPro" id="IPR011990">
    <property type="entry name" value="TPR-like_helical_dom_sf"/>
</dbReference>
<dbReference type="RefSeq" id="XP_005646313.1">
    <property type="nucleotide sequence ID" value="XM_005646256.1"/>
</dbReference>
<dbReference type="eggNOG" id="KOG1127">
    <property type="taxonomic scope" value="Eukaryota"/>
</dbReference>
<dbReference type="EMBL" id="AGSI01000011">
    <property type="protein sequence ID" value="EIE21769.1"/>
    <property type="molecule type" value="Genomic_DNA"/>
</dbReference>
<keyword evidence="2" id="KW-0802">TPR repeat</keyword>
<sequence length="1434" mass="151473">MDKKDLAPAGKLGEHGQAEAAYRRAVTVNPSSLLAWKGLSELFTSQGAITSDFIETQEKLLELSEGVEASEKRQGYKRVLAKAYASSGQLEKAILHLQELLRDDSAAAEICLELLCSLADAQLALGARGIELAGGRDAVSEIVGQTVASPRFAAYHKAYSDRLWSDDMCREAAVTCQRLIRRSTSSRPLQTLLKLQLRSSHDPAAQEAAALTARKLAHQFPESPLASVGLGLTLYQSLSSDCAEPSTSQQRSLILQLLERGDLAAAGGLPQAWLAKARMQLQSCNHSGALETATQGLKLLLKQQQQQQLAAESPVSADEDALTELRLIIGICLLSQGQAERAVTALKQVAGNTAKPGATQPTVLQRRALAGLARAAAASGDREAARQLHARVLGNALTQQPPSRSAPPAKPAANSLAAFEHILGAAALAPKAKPVPEATPPDAEHWAHGDYGWFLFEEGDYKGAGEQLQKAEAFAADGDFEVADWEVAQHRWRLGRAHWELAEAAGQRGEAARKAAAAMWLQAAAVEGPQQAPAFAWLGRSYLRSPAGVGPARRCFQRALSIDPCLAMAGDALMGLLRKAGAAAPAAALCREIAAQYPEAAWAHVQLGLLLLGQGYAEEAVPALQAGIRGYEANARAWEGLGSAYQALDRLTAATKARPKLEAQNFELHCAAYAKALGLDPARLYSLVQSSTIYLALGAYSDALASAEAALKLDPRIAADDLEAAERHLASCLAGAGNLEAALKLLGDVRLCAYSAPPLDPMRALKQPVTAREHLDAAVKRWQRQISAMQAARRAYARALHAAPQRGAHWGDLAAALQLEAQLRRAHSRMAPEQAPRLRSLAERMLRGGLRLAPASADLWACLGACAGSPAAREYALSRALTLDPKQAPNWAALGRLYVEAGQPLLAERCLAAARSHDPGSAATWEAMGSLAALSPQGLEERGDLYSQAVKLGGGPEALMGLVEGTLRAGRPCHGTVYAAARRCAEAQPLDAAAWNALGRVEEQRGSFLEAASAYERAEALLADSPGGTTNGNACTEDCIMQSHPASDILHDLLAAVRLNLAHAHVRAGQPARAVGQYGQLVAGGQMPERGDLPERAADWVSFGQALAGSGQPGQAESAFQRAMSPAAPIKVQLAALQGVCKLRIQQGDVRGLLQRLDDSFELLVSAESSHDSAAAHSVWLTVLAAAALPGYASARGKIHSRVQTWKLLAGGGSAEFTAQQHRVTALGMQAAGDDLAASRELMRALRLCPWLIEVRVALACCVLRISPERHISAGRLIRSELVERLIRRPPGEDGESGAELIEQAMIARTTAALTASTDGSALSDVHACAKVLSACMHMHPHRAAFPGLAAPLLARIDDPCMRIDNPVTGIDDPCAHIDDPAGAGRAASAVSRVRADALRRRAAALQSGTGSGMMASGESFLDTRLTPLLSAAG</sequence>
<dbReference type="OrthoDB" id="421075at2759"/>
<keyword evidence="1" id="KW-0677">Repeat</keyword>
<proteinExistence type="predicted"/>
<dbReference type="GO" id="GO:0006401">
    <property type="term" value="P:RNA catabolic process"/>
    <property type="evidence" value="ECO:0007669"/>
    <property type="project" value="InterPro"/>
</dbReference>
<dbReference type="GeneID" id="17039754"/>
<gene>
    <name evidence="3" type="ORF">COCSUDRAFT_56215</name>
</gene>
<name>I0YTQ0_COCSC</name>
<evidence type="ECO:0000313" key="4">
    <source>
        <dbReference type="Proteomes" id="UP000007264"/>
    </source>
</evidence>
<dbReference type="SUPFAM" id="SSF48452">
    <property type="entry name" value="TPR-like"/>
    <property type="match status" value="4"/>
</dbReference>
<keyword evidence="4" id="KW-1185">Reference proteome</keyword>
<protein>
    <submittedName>
        <fullName evidence="3">TPR-like protein</fullName>
    </submittedName>
</protein>
<evidence type="ECO:0000313" key="3">
    <source>
        <dbReference type="EMBL" id="EIE21769.1"/>
    </source>
</evidence>
<evidence type="ECO:0000256" key="2">
    <source>
        <dbReference type="ARBA" id="ARBA00022803"/>
    </source>
</evidence>
<dbReference type="PANTHER" id="PTHR15704:SF7">
    <property type="entry name" value="SUPERKILLER COMPLEX PROTEIN 3"/>
    <property type="match status" value="1"/>
</dbReference>
<organism evidence="3 4">
    <name type="scientific">Coccomyxa subellipsoidea (strain C-169)</name>
    <name type="common">Green microalga</name>
    <dbReference type="NCBI Taxonomy" id="574566"/>
    <lineage>
        <taxon>Eukaryota</taxon>
        <taxon>Viridiplantae</taxon>
        <taxon>Chlorophyta</taxon>
        <taxon>core chlorophytes</taxon>
        <taxon>Trebouxiophyceae</taxon>
        <taxon>Trebouxiophyceae incertae sedis</taxon>
        <taxon>Coccomyxaceae</taxon>
        <taxon>Coccomyxa</taxon>
        <taxon>Coccomyxa subellipsoidea</taxon>
    </lineage>
</organism>
<dbReference type="SMART" id="SM00028">
    <property type="entry name" value="TPR"/>
    <property type="match status" value="5"/>
</dbReference>
<dbReference type="InterPro" id="IPR019734">
    <property type="entry name" value="TPR_rpt"/>
</dbReference>
<dbReference type="PANTHER" id="PTHR15704">
    <property type="entry name" value="SUPERKILLER 3 PROTEIN-RELATED"/>
    <property type="match status" value="1"/>
</dbReference>
<dbReference type="KEGG" id="csl:COCSUDRAFT_56215"/>
<evidence type="ECO:0000256" key="1">
    <source>
        <dbReference type="ARBA" id="ARBA00022737"/>
    </source>
</evidence>
<dbReference type="Proteomes" id="UP000007264">
    <property type="component" value="Unassembled WGS sequence"/>
</dbReference>
<dbReference type="STRING" id="574566.I0YTQ0"/>
<comment type="caution">
    <text evidence="3">The sequence shown here is derived from an EMBL/GenBank/DDBJ whole genome shotgun (WGS) entry which is preliminary data.</text>
</comment>